<feature type="domain" description="MrpA C-terminal/MbhE" evidence="12">
    <location>
        <begin position="688"/>
        <end position="775"/>
    </location>
</feature>
<dbReference type="Proteomes" id="UP000216311">
    <property type="component" value="Unassembled WGS sequence"/>
</dbReference>
<dbReference type="InterPro" id="IPR046806">
    <property type="entry name" value="MrpA_C/MbhE"/>
</dbReference>
<feature type="domain" description="Na+/H+ antiporter MnhB subunit-related protein" evidence="10">
    <location>
        <begin position="814"/>
        <end position="936"/>
    </location>
</feature>
<evidence type="ECO:0000256" key="4">
    <source>
        <dbReference type="ARBA" id="ARBA00022692"/>
    </source>
</evidence>
<dbReference type="Pfam" id="PF20501">
    <property type="entry name" value="MbhE"/>
    <property type="match status" value="1"/>
</dbReference>
<dbReference type="PANTHER" id="PTHR43373:SF1">
    <property type="entry name" value="NA(+)_H(+) ANTIPORTER SUBUNIT A"/>
    <property type="match status" value="1"/>
</dbReference>
<feature type="transmembrane region" description="Helical" evidence="8">
    <location>
        <begin position="915"/>
        <end position="936"/>
    </location>
</feature>
<feature type="transmembrane region" description="Helical" evidence="8">
    <location>
        <begin position="318"/>
        <end position="342"/>
    </location>
</feature>
<dbReference type="Pfam" id="PF00361">
    <property type="entry name" value="Proton_antipo_M"/>
    <property type="match status" value="1"/>
</dbReference>
<keyword evidence="2" id="KW-0813">Transport</keyword>
<dbReference type="InterPro" id="IPR007182">
    <property type="entry name" value="MnhB"/>
</dbReference>
<feature type="transmembrane region" description="Helical" evidence="8">
    <location>
        <begin position="816"/>
        <end position="835"/>
    </location>
</feature>
<dbReference type="OrthoDB" id="9811798at2"/>
<feature type="transmembrane region" description="Helical" evidence="8">
    <location>
        <begin position="27"/>
        <end position="52"/>
    </location>
</feature>
<keyword evidence="14" id="KW-1185">Reference proteome</keyword>
<feature type="transmembrane region" description="Helical" evidence="8">
    <location>
        <begin position="449"/>
        <end position="472"/>
    </location>
</feature>
<feature type="transmembrane region" description="Helical" evidence="8">
    <location>
        <begin position="841"/>
        <end position="860"/>
    </location>
</feature>
<dbReference type="InterPro" id="IPR050616">
    <property type="entry name" value="CPA3_Na-H_Antiporter_A"/>
</dbReference>
<feature type="domain" description="MrpA C-terminal/MbhD" evidence="11">
    <location>
        <begin position="610"/>
        <end position="673"/>
    </location>
</feature>
<feature type="transmembrane region" description="Helical" evidence="8">
    <location>
        <begin position="650"/>
        <end position="669"/>
    </location>
</feature>
<evidence type="ECO:0000256" key="6">
    <source>
        <dbReference type="ARBA" id="ARBA00023136"/>
    </source>
</evidence>
<feature type="transmembrane region" description="Helical" evidence="8">
    <location>
        <begin position="197"/>
        <end position="215"/>
    </location>
</feature>
<feature type="transmembrane region" description="Helical" evidence="8">
    <location>
        <begin position="157"/>
        <end position="177"/>
    </location>
</feature>
<comment type="caution">
    <text evidence="13">The sequence shown here is derived from an EMBL/GenBank/DDBJ whole genome shotgun (WGS) entry which is preliminary data.</text>
</comment>
<dbReference type="PRINTS" id="PR01434">
    <property type="entry name" value="NADHDHGNASE5"/>
</dbReference>
<dbReference type="Gene3D" id="1.20.120.1200">
    <property type="entry name" value="NADH-ubiquinone/plastoquinone oxidoreductase chain 6, subunit NuoJ"/>
    <property type="match status" value="1"/>
</dbReference>
<evidence type="ECO:0000259" key="11">
    <source>
        <dbReference type="Pfam" id="PF13244"/>
    </source>
</evidence>
<dbReference type="GO" id="GO:0005886">
    <property type="term" value="C:plasma membrane"/>
    <property type="evidence" value="ECO:0007669"/>
    <property type="project" value="UniProtKB-SubCell"/>
</dbReference>
<evidence type="ECO:0000256" key="5">
    <source>
        <dbReference type="ARBA" id="ARBA00022989"/>
    </source>
</evidence>
<organism evidence="13 14">
    <name type="scientific">Enemella dayhoffiae</name>
    <dbReference type="NCBI Taxonomy" id="2016507"/>
    <lineage>
        <taxon>Bacteria</taxon>
        <taxon>Bacillati</taxon>
        <taxon>Actinomycetota</taxon>
        <taxon>Actinomycetes</taxon>
        <taxon>Propionibacteriales</taxon>
        <taxon>Propionibacteriaceae</taxon>
        <taxon>Enemella</taxon>
    </lineage>
</organism>
<dbReference type="PANTHER" id="PTHR43373">
    <property type="entry name" value="NA(+)/H(+) ANTIPORTER SUBUNIT"/>
    <property type="match status" value="1"/>
</dbReference>
<evidence type="ECO:0000256" key="3">
    <source>
        <dbReference type="ARBA" id="ARBA00022475"/>
    </source>
</evidence>
<dbReference type="InterPro" id="IPR025383">
    <property type="entry name" value="MrpA_C/MbhD"/>
</dbReference>
<keyword evidence="6 8" id="KW-0472">Membrane</keyword>
<feature type="transmembrane region" description="Helical" evidence="8">
    <location>
        <begin position="564"/>
        <end position="583"/>
    </location>
</feature>
<dbReference type="EMBL" id="NMVQ01000045">
    <property type="protein sequence ID" value="OYO18101.1"/>
    <property type="molecule type" value="Genomic_DNA"/>
</dbReference>
<gene>
    <name evidence="13" type="ORF">CGZ93_16235</name>
</gene>
<name>A0A255GR96_9ACTN</name>
<accession>A0A255GR96</accession>
<evidence type="ECO:0000256" key="2">
    <source>
        <dbReference type="ARBA" id="ARBA00022448"/>
    </source>
</evidence>
<comment type="subcellular location">
    <subcellularLocation>
        <location evidence="1">Cell membrane</location>
        <topology evidence="1">Multi-pass membrane protein</topology>
    </subcellularLocation>
    <subcellularLocation>
        <location evidence="7">Membrane</location>
        <topology evidence="7">Multi-pass membrane protein</topology>
    </subcellularLocation>
</comment>
<evidence type="ECO:0000259" key="10">
    <source>
        <dbReference type="Pfam" id="PF04039"/>
    </source>
</evidence>
<feature type="transmembrane region" description="Helical" evidence="8">
    <location>
        <begin position="405"/>
        <end position="428"/>
    </location>
</feature>
<evidence type="ECO:0000259" key="9">
    <source>
        <dbReference type="Pfam" id="PF00361"/>
    </source>
</evidence>
<keyword evidence="4 7" id="KW-0812">Transmembrane</keyword>
<dbReference type="Pfam" id="PF04039">
    <property type="entry name" value="MnhB"/>
    <property type="match status" value="1"/>
</dbReference>
<feature type="transmembrane region" description="Helical" evidence="8">
    <location>
        <begin position="363"/>
        <end position="385"/>
    </location>
</feature>
<dbReference type="RefSeq" id="WP_094365190.1">
    <property type="nucleotide sequence ID" value="NZ_NMVQ01000045.1"/>
</dbReference>
<dbReference type="AlphaFoldDB" id="A0A255GR96"/>
<evidence type="ECO:0000313" key="13">
    <source>
        <dbReference type="EMBL" id="OYO18101.1"/>
    </source>
</evidence>
<dbReference type="InterPro" id="IPR001750">
    <property type="entry name" value="ND/Mrp_TM"/>
</dbReference>
<evidence type="ECO:0000256" key="1">
    <source>
        <dbReference type="ARBA" id="ARBA00004651"/>
    </source>
</evidence>
<feature type="transmembrane region" description="Helical" evidence="8">
    <location>
        <begin position="266"/>
        <end position="286"/>
    </location>
</feature>
<protein>
    <submittedName>
        <fullName evidence="13">Na+/H+ antiporter subunit A</fullName>
    </submittedName>
</protein>
<sequence>MLTLLIVHFAVAAVAPALVRVMGRRAFWVLALPSGATAVWAIALTPGVLAAPPELAYRWIDSISLGIELRLDPLAWLLTLVISVIGALVLAYCAGYFGDKEPGLDRCAAHLAAFAGAMLGLVWSDNLLLLYVFWEATTVLSYLLVGHNSDQIDARRAALRALVVTTLGGLAMLVGLVMLGQAGGSYRLSHLIAQPPAPSAMVQVAVLLVLLGALTKSAQVPFHFWLPGAMAAPTPISAYLHAAAMVKAGVYLVARLAPGFAELPVWRPAILVIGTATLLVGGYRALRQHDLKLLLAHGTVSQLGLLILLVGAGTRDLALAGLCLLITHALFKAALFLTVGAIDHATGTRDLRVLHRLRERMPLLTVTSVLAAASMAGVPPLLGFVGKEAIYGALLHAEGAWTIPLLVLVILGSVLTFAYAARFCWGAWGPGERELRSSDEPTDTHTNPWMVTAIPAALGIAGLVFAPLAGLGEDWLAPWLDQLPAAAYPTHLALWHGLNLALLLSMGTLALGAVLFAVRSRLEAAQRRAPHPPSALGAYRATMRGIDRVSLEVTGLLHRGSLPLSLSLILTVLLVLPGGALVLALRDAFADRAHTPHWFDNPAQLGVAAVIGLAGLGAVRSRRRLRAVFLVGVTGYGSAMLFLLHGAPDLALTQVLVETVSIVVFILVLRRFPSRFSAAATERRGAWRRLLLGIGAGVVVAGSALVVTMARTAPPDSTTMARGAYEFGGGHNVVNVILVDIRAWDTMGEVSVVLVAATGVASLVFRHSERMDELRQRLRRTRSERASRRTASSRDVGWLSGADWVPANRRSLLLEVITRLIFHLVMVWSVFLLISGHNDPGGGFAAGMVAGLALTVRYLAGGAHELRAAMPVMPGVLLGIGLFLSAGFGLVSMLVGGDVLQSWTFDIPLPLVGELHLVTSVFFDIGVYLIVVGLMLDILRSLGAGLDTEIADNEGEDYVTDPLARDRLPMDRGAR</sequence>
<keyword evidence="5 8" id="KW-1133">Transmembrane helix</keyword>
<reference evidence="13 14" key="1">
    <citation type="submission" date="2017-07" db="EMBL/GenBank/DDBJ databases">
        <title>Draft whole genome sequences of clinical Proprionibacteriaceae strains.</title>
        <authorList>
            <person name="Bernier A.-M."/>
            <person name="Bernard K."/>
            <person name="Domingo M.-C."/>
        </authorList>
    </citation>
    <scope>NUCLEOTIDE SEQUENCE [LARGE SCALE GENOMIC DNA]</scope>
    <source>
        <strain evidence="13 14">NML 130396</strain>
    </source>
</reference>
<feature type="domain" description="NADH:quinone oxidoreductase/Mrp antiporter transmembrane" evidence="9">
    <location>
        <begin position="124"/>
        <end position="407"/>
    </location>
</feature>
<feature type="transmembrane region" description="Helical" evidence="8">
    <location>
        <begin position="603"/>
        <end position="620"/>
    </location>
</feature>
<evidence type="ECO:0000313" key="14">
    <source>
        <dbReference type="Proteomes" id="UP000216311"/>
    </source>
</evidence>
<feature type="transmembrane region" description="Helical" evidence="8">
    <location>
        <begin position="746"/>
        <end position="765"/>
    </location>
</feature>
<feature type="transmembrane region" description="Helical" evidence="8">
    <location>
        <begin position="872"/>
        <end position="895"/>
    </location>
</feature>
<feature type="transmembrane region" description="Helical" evidence="8">
    <location>
        <begin position="128"/>
        <end position="145"/>
    </location>
</feature>
<feature type="transmembrane region" description="Helical" evidence="8">
    <location>
        <begin position="492"/>
        <end position="518"/>
    </location>
</feature>
<evidence type="ECO:0000256" key="8">
    <source>
        <dbReference type="SAM" id="Phobius"/>
    </source>
</evidence>
<keyword evidence="3" id="KW-1003">Cell membrane</keyword>
<dbReference type="InterPro" id="IPR042106">
    <property type="entry name" value="Nuo/plastoQ_OxRdtase_6_NuoJ"/>
</dbReference>
<evidence type="ECO:0000256" key="7">
    <source>
        <dbReference type="RuleBase" id="RU000320"/>
    </source>
</evidence>
<evidence type="ECO:0000259" key="12">
    <source>
        <dbReference type="Pfam" id="PF20501"/>
    </source>
</evidence>
<feature type="transmembrane region" description="Helical" evidence="8">
    <location>
        <begin position="627"/>
        <end position="644"/>
    </location>
</feature>
<feature type="transmembrane region" description="Helical" evidence="8">
    <location>
        <begin position="690"/>
        <end position="710"/>
    </location>
</feature>
<feature type="transmembrane region" description="Helical" evidence="8">
    <location>
        <begin position="73"/>
        <end position="97"/>
    </location>
</feature>
<proteinExistence type="predicted"/>
<feature type="transmembrane region" description="Helical" evidence="8">
    <location>
        <begin position="293"/>
        <end position="312"/>
    </location>
</feature>
<dbReference type="NCBIfam" id="NF009284">
    <property type="entry name" value="PRK12644.1"/>
    <property type="match status" value="1"/>
</dbReference>
<dbReference type="Pfam" id="PF13244">
    <property type="entry name" value="MbhD"/>
    <property type="match status" value="1"/>
</dbReference>